<keyword evidence="1" id="KW-1133">Transmembrane helix</keyword>
<keyword evidence="1" id="KW-0472">Membrane</keyword>
<evidence type="ECO:0000313" key="3">
    <source>
        <dbReference type="EMBL" id="GAA0636040.1"/>
    </source>
</evidence>
<dbReference type="Proteomes" id="UP001500957">
    <property type="component" value="Unassembled WGS sequence"/>
</dbReference>
<name>A0ABN1HAU7_9ACTN</name>
<reference evidence="3 4" key="1">
    <citation type="journal article" date="2019" name="Int. J. Syst. Evol. Microbiol.">
        <title>The Global Catalogue of Microorganisms (GCM) 10K type strain sequencing project: providing services to taxonomists for standard genome sequencing and annotation.</title>
        <authorList>
            <consortium name="The Broad Institute Genomics Platform"/>
            <consortium name="The Broad Institute Genome Sequencing Center for Infectious Disease"/>
            <person name="Wu L."/>
            <person name="Ma J."/>
        </authorList>
    </citation>
    <scope>NUCLEOTIDE SEQUENCE [LARGE SCALE GENOMIC DNA]</scope>
    <source>
        <strain evidence="3 4">JCM 10671</strain>
    </source>
</reference>
<evidence type="ECO:0000313" key="4">
    <source>
        <dbReference type="Proteomes" id="UP001500957"/>
    </source>
</evidence>
<feature type="signal peptide" evidence="2">
    <location>
        <begin position="1"/>
        <end position="23"/>
    </location>
</feature>
<keyword evidence="1" id="KW-0812">Transmembrane</keyword>
<evidence type="ECO:0000256" key="2">
    <source>
        <dbReference type="SAM" id="SignalP"/>
    </source>
</evidence>
<organism evidence="3 4">
    <name type="scientific">Sporichthya brevicatena</name>
    <dbReference type="NCBI Taxonomy" id="171442"/>
    <lineage>
        <taxon>Bacteria</taxon>
        <taxon>Bacillati</taxon>
        <taxon>Actinomycetota</taxon>
        <taxon>Actinomycetes</taxon>
        <taxon>Sporichthyales</taxon>
        <taxon>Sporichthyaceae</taxon>
        <taxon>Sporichthya</taxon>
    </lineage>
</organism>
<dbReference type="RefSeq" id="WP_344609111.1">
    <property type="nucleotide sequence ID" value="NZ_BAAAHE010000049.1"/>
</dbReference>
<accession>A0ABN1HAU7</accession>
<feature type="transmembrane region" description="Helical" evidence="1">
    <location>
        <begin position="427"/>
        <end position="445"/>
    </location>
</feature>
<dbReference type="EMBL" id="BAAAHE010000049">
    <property type="protein sequence ID" value="GAA0636040.1"/>
    <property type="molecule type" value="Genomic_DNA"/>
</dbReference>
<evidence type="ECO:0000256" key="1">
    <source>
        <dbReference type="SAM" id="Phobius"/>
    </source>
</evidence>
<keyword evidence="4" id="KW-1185">Reference proteome</keyword>
<protein>
    <submittedName>
        <fullName evidence="3">Uncharacterized protein</fullName>
    </submittedName>
</protein>
<keyword evidence="2" id="KW-0732">Signal</keyword>
<feature type="chain" id="PRO_5047041554" evidence="2">
    <location>
        <begin position="24"/>
        <end position="450"/>
    </location>
</feature>
<comment type="caution">
    <text evidence="3">The sequence shown here is derived from an EMBL/GenBank/DDBJ whole genome shotgun (WGS) entry which is preliminary data.</text>
</comment>
<sequence>MAVSGAAALLVVAPLLATTQAAASDVTFDAFADAYGVDITFSNESVPLGIIPQGAGPVGHAHLASLGDSDAYASFPYPGDTATGLPGTAGALAGFPTPQYPMYVATQAGDTPKSQDLPGVSLRAESGSSLARGRGVVGTDGYGSNATATVERLADNSVRSDARTMTGATVLDYFQVTGVRSEATVIGDSSNGELTRTSHLSISRISVPGLSIPIPPTTPTSAPIPVPIPGAPQLPPLTFPPMPLPMGGTTLHEPELGFVNGTFVVTMPAEGPNGASTTYALPHKPVVDALKAQGITMTFQGAQNFATGIVAPTVAFSYTMAAPPANQYYNGPTEMTVVFGRSIAAVDMFRGDADAAIDTVDSTSGSTDAAGATLPSTDVATADLAALAGAGLTTTPAGTIPTVNFAGGGVSAEPAAVTRAFQYDLSLFYLLFVAISAVAVAAAAVRKMGA</sequence>
<proteinExistence type="predicted"/>
<gene>
    <name evidence="3" type="ORF">GCM10009547_45320</name>
</gene>